<dbReference type="EMBL" id="BMAV01005863">
    <property type="protein sequence ID" value="GFY47270.1"/>
    <property type="molecule type" value="Genomic_DNA"/>
</dbReference>
<dbReference type="AlphaFoldDB" id="A0A8X6X5H1"/>
<reference evidence="1" key="1">
    <citation type="submission" date="2020-08" db="EMBL/GenBank/DDBJ databases">
        <title>Multicomponent nature underlies the extraordinary mechanical properties of spider dragline silk.</title>
        <authorList>
            <person name="Kono N."/>
            <person name="Nakamura H."/>
            <person name="Mori M."/>
            <person name="Yoshida Y."/>
            <person name="Ohtoshi R."/>
            <person name="Malay A.D."/>
            <person name="Moran D.A.P."/>
            <person name="Tomita M."/>
            <person name="Numata K."/>
            <person name="Arakawa K."/>
        </authorList>
    </citation>
    <scope>NUCLEOTIDE SEQUENCE</scope>
</reference>
<evidence type="ECO:0000313" key="2">
    <source>
        <dbReference type="Proteomes" id="UP000886998"/>
    </source>
</evidence>
<dbReference type="OrthoDB" id="6410723at2759"/>
<organism evidence="1 2">
    <name type="scientific">Trichonephila inaurata madagascariensis</name>
    <dbReference type="NCBI Taxonomy" id="2747483"/>
    <lineage>
        <taxon>Eukaryota</taxon>
        <taxon>Metazoa</taxon>
        <taxon>Ecdysozoa</taxon>
        <taxon>Arthropoda</taxon>
        <taxon>Chelicerata</taxon>
        <taxon>Arachnida</taxon>
        <taxon>Araneae</taxon>
        <taxon>Araneomorphae</taxon>
        <taxon>Entelegynae</taxon>
        <taxon>Araneoidea</taxon>
        <taxon>Nephilidae</taxon>
        <taxon>Trichonephila</taxon>
        <taxon>Trichonephila inaurata</taxon>
    </lineage>
</organism>
<gene>
    <name evidence="1" type="primary">AVEN_157577_1</name>
    <name evidence="1" type="ORF">TNIN_396151</name>
</gene>
<keyword evidence="2" id="KW-1185">Reference proteome</keyword>
<dbReference type="Proteomes" id="UP000886998">
    <property type="component" value="Unassembled WGS sequence"/>
</dbReference>
<accession>A0A8X6X5H1</accession>
<name>A0A8X6X5H1_9ARAC</name>
<sequence length="165" mass="18772">MSHNLFDGENEFVFAADLLTFVLKQYQISWEWPNRPLHATTTRFRPSIGYAILNYMIKNTTVLRSLWGAFFPGGLWSLEVFDAALVQLFFQRPGNEVPVVIVVCALVCHVATFCARNGNLRLLDDFVGIIASVVWVKLGVDSMKWREFEAFAVERNEVLRIPCAA</sequence>
<proteinExistence type="predicted"/>
<evidence type="ECO:0000313" key="1">
    <source>
        <dbReference type="EMBL" id="GFY47270.1"/>
    </source>
</evidence>
<comment type="caution">
    <text evidence="1">The sequence shown here is derived from an EMBL/GenBank/DDBJ whole genome shotgun (WGS) entry which is preliminary data.</text>
</comment>
<protein>
    <submittedName>
        <fullName evidence="1">Uncharacterized protein</fullName>
    </submittedName>
</protein>